<organism evidence="2 3">
    <name type="scientific">Ophiophagus hannah</name>
    <name type="common">King cobra</name>
    <name type="synonym">Naja hannah</name>
    <dbReference type="NCBI Taxonomy" id="8665"/>
    <lineage>
        <taxon>Eukaryota</taxon>
        <taxon>Metazoa</taxon>
        <taxon>Chordata</taxon>
        <taxon>Craniata</taxon>
        <taxon>Vertebrata</taxon>
        <taxon>Euteleostomi</taxon>
        <taxon>Lepidosauria</taxon>
        <taxon>Squamata</taxon>
        <taxon>Bifurcata</taxon>
        <taxon>Unidentata</taxon>
        <taxon>Episquamata</taxon>
        <taxon>Toxicofera</taxon>
        <taxon>Serpentes</taxon>
        <taxon>Colubroidea</taxon>
        <taxon>Elapidae</taxon>
        <taxon>Elapinae</taxon>
        <taxon>Ophiophagus</taxon>
    </lineage>
</organism>
<dbReference type="EMBL" id="AZIM01002132">
    <property type="protein sequence ID" value="ETE64733.1"/>
    <property type="molecule type" value="Genomic_DNA"/>
</dbReference>
<evidence type="ECO:0000313" key="3">
    <source>
        <dbReference type="Proteomes" id="UP000018936"/>
    </source>
</evidence>
<dbReference type="AlphaFoldDB" id="V8NSR4"/>
<keyword evidence="3" id="KW-1185">Reference proteome</keyword>
<feature type="region of interest" description="Disordered" evidence="1">
    <location>
        <begin position="1"/>
        <end position="61"/>
    </location>
</feature>
<feature type="region of interest" description="Disordered" evidence="1">
    <location>
        <begin position="76"/>
        <end position="98"/>
    </location>
</feature>
<feature type="compositionally biased region" description="Low complexity" evidence="1">
    <location>
        <begin position="26"/>
        <end position="39"/>
    </location>
</feature>
<evidence type="ECO:0000313" key="2">
    <source>
        <dbReference type="EMBL" id="ETE64733.1"/>
    </source>
</evidence>
<comment type="caution">
    <text evidence="2">The sequence shown here is derived from an EMBL/GenBank/DDBJ whole genome shotgun (WGS) entry which is preliminary data.</text>
</comment>
<proteinExistence type="predicted"/>
<gene>
    <name evidence="2" type="primary">RBBP6</name>
    <name evidence="2" type="ORF">L345_09500</name>
</gene>
<sequence>MLILHPFRRTRSSDNQLALPIPPCPSQESPQGPSGSQISHCPAPHFGLQGAPGRLSRPKMGHGVIQLPLPLFWLPGGSREAFKGKRKEGRKEEKERKK</sequence>
<feature type="non-terminal residue" evidence="2">
    <location>
        <position position="1"/>
    </location>
</feature>
<evidence type="ECO:0000256" key="1">
    <source>
        <dbReference type="SAM" id="MobiDB-lite"/>
    </source>
</evidence>
<feature type="compositionally biased region" description="Basic and acidic residues" evidence="1">
    <location>
        <begin position="89"/>
        <end position="98"/>
    </location>
</feature>
<protein>
    <submittedName>
        <fullName evidence="2">E3 ubiquitin-protein ligase RBBP6</fullName>
    </submittedName>
</protein>
<feature type="compositionally biased region" description="Basic residues" evidence="1">
    <location>
        <begin position="1"/>
        <end position="10"/>
    </location>
</feature>
<reference evidence="2 3" key="1">
    <citation type="journal article" date="2013" name="Proc. Natl. Acad. Sci. U.S.A.">
        <title>The king cobra genome reveals dynamic gene evolution and adaptation in the snake venom system.</title>
        <authorList>
            <person name="Vonk F.J."/>
            <person name="Casewell N.R."/>
            <person name="Henkel C.V."/>
            <person name="Heimberg A.M."/>
            <person name="Jansen H.J."/>
            <person name="McCleary R.J."/>
            <person name="Kerkkamp H.M."/>
            <person name="Vos R.A."/>
            <person name="Guerreiro I."/>
            <person name="Calvete J.J."/>
            <person name="Wuster W."/>
            <person name="Woods A.E."/>
            <person name="Logan J.M."/>
            <person name="Harrison R.A."/>
            <person name="Castoe T.A."/>
            <person name="de Koning A.P."/>
            <person name="Pollock D.D."/>
            <person name="Yandell M."/>
            <person name="Calderon D."/>
            <person name="Renjifo C."/>
            <person name="Currier R.B."/>
            <person name="Salgado D."/>
            <person name="Pla D."/>
            <person name="Sanz L."/>
            <person name="Hyder A.S."/>
            <person name="Ribeiro J.M."/>
            <person name="Arntzen J.W."/>
            <person name="van den Thillart G.E."/>
            <person name="Boetzer M."/>
            <person name="Pirovano W."/>
            <person name="Dirks R.P."/>
            <person name="Spaink H.P."/>
            <person name="Duboule D."/>
            <person name="McGlinn E."/>
            <person name="Kini R.M."/>
            <person name="Richardson M.K."/>
        </authorList>
    </citation>
    <scope>NUCLEOTIDE SEQUENCE</scope>
    <source>
        <tissue evidence="2">Blood</tissue>
    </source>
</reference>
<name>V8NSR4_OPHHA</name>
<dbReference type="Proteomes" id="UP000018936">
    <property type="component" value="Unassembled WGS sequence"/>
</dbReference>
<accession>V8NSR4</accession>